<comment type="subcellular location">
    <subcellularLocation>
        <location evidence="1">Cell projection</location>
        <location evidence="1">Cilium</location>
        <location evidence="1">Flagellum</location>
    </subcellularLocation>
</comment>
<evidence type="ECO:0000256" key="5">
    <source>
        <dbReference type="ARBA" id="ARBA00023273"/>
    </source>
</evidence>
<organism evidence="11">
    <name type="scientific">Hydra vulgaris</name>
    <name type="common">Hydra</name>
    <name type="synonym">Hydra attenuata</name>
    <dbReference type="NCBI Taxonomy" id="6087"/>
    <lineage>
        <taxon>Eukaryota</taxon>
        <taxon>Metazoa</taxon>
        <taxon>Cnidaria</taxon>
        <taxon>Hydrozoa</taxon>
        <taxon>Hydroidolina</taxon>
        <taxon>Anthoathecata</taxon>
        <taxon>Aplanulata</taxon>
        <taxon>Hydridae</taxon>
        <taxon>Hydra</taxon>
    </lineage>
</organism>
<dbReference type="PANTHER" id="PTHR15504:SF0">
    <property type="entry name" value="CILIA- AND FLAGELLA-ASSOCIATED PROTEIN 45"/>
    <property type="match status" value="1"/>
</dbReference>
<dbReference type="PANTHER" id="PTHR15504">
    <property type="entry name" value="NASOPHARYNGEAL EPITHELIUM SPECIFIC PROTEIN 1"/>
    <property type="match status" value="1"/>
</dbReference>
<keyword evidence="4" id="KW-0969">Cilium</keyword>
<protein>
    <recommendedName>
        <fullName evidence="7">Cilia- and flagella-associated protein 45</fullName>
    </recommendedName>
</protein>
<dbReference type="GO" id="GO:0031514">
    <property type="term" value="C:motile cilium"/>
    <property type="evidence" value="ECO:0007669"/>
    <property type="project" value="UniProtKB-SubCell"/>
</dbReference>
<dbReference type="InterPro" id="IPR033253">
    <property type="entry name" value="CFAP45"/>
</dbReference>
<evidence type="ECO:0000256" key="2">
    <source>
        <dbReference type="ARBA" id="ARBA00022846"/>
    </source>
</evidence>
<dbReference type="EMBL" id="HAAD01000399">
    <property type="protein sequence ID" value="CDG66631.1"/>
    <property type="molecule type" value="mRNA"/>
</dbReference>
<evidence type="ECO:0000256" key="9">
    <source>
        <dbReference type="SAM" id="MobiDB-lite"/>
    </source>
</evidence>
<accession>T2M3L6</accession>
<proteinExistence type="evidence at transcript level"/>
<dbReference type="OrthoDB" id="1902038at2759"/>
<evidence type="ECO:0000256" key="1">
    <source>
        <dbReference type="ARBA" id="ARBA00004230"/>
    </source>
</evidence>
<evidence type="ECO:0000256" key="6">
    <source>
        <dbReference type="ARBA" id="ARBA00034116"/>
    </source>
</evidence>
<evidence type="ECO:0000313" key="11">
    <source>
        <dbReference type="EMBL" id="CDG66631.1"/>
    </source>
</evidence>
<evidence type="ECO:0000256" key="7">
    <source>
        <dbReference type="ARBA" id="ARBA00034142"/>
    </source>
</evidence>
<name>T2M3L6_HYDVU</name>
<keyword evidence="3 8" id="KW-0175">Coiled coil</keyword>
<comment type="similarity">
    <text evidence="6">Belongs to the CFAP45 family.</text>
</comment>
<evidence type="ECO:0000256" key="8">
    <source>
        <dbReference type="SAM" id="Coils"/>
    </source>
</evidence>
<feature type="region of interest" description="Disordered" evidence="9">
    <location>
        <begin position="384"/>
        <end position="403"/>
    </location>
</feature>
<keyword evidence="5" id="KW-0966">Cell projection</keyword>
<feature type="coiled-coil region" evidence="8">
    <location>
        <begin position="130"/>
        <end position="243"/>
    </location>
</feature>
<evidence type="ECO:0000256" key="3">
    <source>
        <dbReference type="ARBA" id="ARBA00023054"/>
    </source>
</evidence>
<dbReference type="Pfam" id="PF13868">
    <property type="entry name" value="TPH"/>
    <property type="match status" value="1"/>
</dbReference>
<keyword evidence="2" id="KW-0282">Flagellum</keyword>
<feature type="domain" description="Trichohyalin-plectin-homology" evidence="10">
    <location>
        <begin position="193"/>
        <end position="541"/>
    </location>
</feature>
<evidence type="ECO:0000256" key="4">
    <source>
        <dbReference type="ARBA" id="ARBA00023069"/>
    </source>
</evidence>
<gene>
    <name evidence="11" type="primary">CCDC19</name>
</gene>
<sequence>MSLNSSDPHDQCHSSGSKVGNIGSNTKYRALNKSSSVILSVPKSLICQSLSFSTNFIFSLPDELLFGSKGKIAHDEKKKEVLKKPEVIQVITKDMIRKLRVRREDPSGKTVVLSSEEYNRIKNAARVLTIEEKKALYEKKKLELKKLQEDVECRKKTMHQMELDRRSNEKLSDIEQEAKERNQFLLEKAMAQIEEEDDEIKKLNEVIINAKCHAIRDMQLVEKVEIKKEMAEEEKRLDILMENDRLRALVEYEDRENVKRIQRLKGAQLLHQQIEENEQQSILEQEKKEHETKAMLQYLEKLQKEDKDALIKKRENQKTLLHDVARAYQDTKQIKERQKQLEQLEDKKVTEYLKEKEMREEMFEVEKKVLQFEKEKEIARLRKQQENAKDKHNEKEALRAKRNQEEIEREWRKKERESAIKKAEAEKKLHQAREEQISNRDHLLAVQAARDRAEFERSLQAQRMQAQKDEEYSQEFLQKRALYADNVRYQIKEKEKQRIMERQSFFQEGIKLDNEAKERRQKLDEIKRRKLKELREAGVPDKYVTEVARRIDRPAMSLSNMV</sequence>
<feature type="non-terminal residue" evidence="11">
    <location>
        <position position="1"/>
    </location>
</feature>
<feature type="region of interest" description="Disordered" evidence="9">
    <location>
        <begin position="1"/>
        <end position="20"/>
    </location>
</feature>
<dbReference type="AlphaFoldDB" id="T2M3L6"/>
<evidence type="ECO:0000259" key="10">
    <source>
        <dbReference type="Pfam" id="PF13868"/>
    </source>
</evidence>
<dbReference type="InterPro" id="IPR043597">
    <property type="entry name" value="TPH_dom"/>
</dbReference>
<reference evidence="11" key="1">
    <citation type="journal article" date="2013" name="Genome Biol. Evol.">
        <title>Punctuated emergences of genetic and phenotypic innovations in eumetazoan, bilaterian, euteleostome, and hominidae ancestors.</title>
        <authorList>
            <person name="Wenger Y."/>
            <person name="Galliot B."/>
        </authorList>
    </citation>
    <scope>NUCLEOTIDE SEQUENCE</scope>
    <source>
        <tissue evidence="11">Whole animals</tissue>
    </source>
</reference>